<dbReference type="InterPro" id="IPR018490">
    <property type="entry name" value="cNMP-bd_dom_sf"/>
</dbReference>
<dbReference type="SUPFAM" id="SSF51206">
    <property type="entry name" value="cAMP-binding domain-like"/>
    <property type="match status" value="1"/>
</dbReference>
<dbReference type="Gene3D" id="2.60.120.10">
    <property type="entry name" value="Jelly Rolls"/>
    <property type="match status" value="1"/>
</dbReference>
<dbReference type="GO" id="GO:0005829">
    <property type="term" value="C:cytosol"/>
    <property type="evidence" value="ECO:0007669"/>
    <property type="project" value="TreeGrafter"/>
</dbReference>
<dbReference type="SMART" id="SM00100">
    <property type="entry name" value="cNMP"/>
    <property type="match status" value="1"/>
</dbReference>
<evidence type="ECO:0000313" key="3">
    <source>
        <dbReference type="Proteomes" id="UP000288227"/>
    </source>
</evidence>
<organism evidence="2 3">
    <name type="scientific">Chryseotalea sanaruensis</name>
    <dbReference type="NCBI Taxonomy" id="2482724"/>
    <lineage>
        <taxon>Bacteria</taxon>
        <taxon>Pseudomonadati</taxon>
        <taxon>Bacteroidota</taxon>
        <taxon>Cytophagia</taxon>
        <taxon>Cytophagales</taxon>
        <taxon>Chryseotaleaceae</taxon>
        <taxon>Chryseotalea</taxon>
    </lineage>
</organism>
<protein>
    <submittedName>
        <fullName evidence="2">Crp/Fnr family transcriptional regulator</fullName>
    </submittedName>
</protein>
<dbReference type="GO" id="GO:0003700">
    <property type="term" value="F:DNA-binding transcription factor activity"/>
    <property type="evidence" value="ECO:0007669"/>
    <property type="project" value="TreeGrafter"/>
</dbReference>
<gene>
    <name evidence="2" type="ORF">SanaruYs_19820</name>
</gene>
<evidence type="ECO:0000259" key="1">
    <source>
        <dbReference type="PROSITE" id="PS50042"/>
    </source>
</evidence>
<name>A0A401UA11_9BACT</name>
<sequence length="189" mass="22208">MKEVLRQHIIKRLGKEPDGLEKVLNHFEPQIAKRGEHLLQQDELCRYVYFIVEGCIQVYVIDKNGNESIRDFYLEDYWVSDIFAFQNQSPASENIKCIEPCKLLRIHFDNFQRLAEQLPPFAGIYKRLLETAYNNTVYRLNSLNSMDALDRIKWLMEYKPALMTRISSKLIASYLGISPETMTRLKGKL</sequence>
<feature type="domain" description="Cyclic nucleotide-binding" evidence="1">
    <location>
        <begin position="16"/>
        <end position="114"/>
    </location>
</feature>
<dbReference type="Proteomes" id="UP000288227">
    <property type="component" value="Unassembled WGS sequence"/>
</dbReference>
<dbReference type="RefSeq" id="WP_127122403.1">
    <property type="nucleotide sequence ID" value="NZ_BHXQ01000003.1"/>
</dbReference>
<reference evidence="2 3" key="1">
    <citation type="submission" date="2018-11" db="EMBL/GenBank/DDBJ databases">
        <title>Chryseotalea sanarue gen. nov., sp., nov., a member of the family Cytophagaceae, isolated from a brackish lake in Hamamatsu Japan.</title>
        <authorList>
            <person name="Maejima Y."/>
            <person name="Iino T."/>
            <person name="Muraguchi Y."/>
            <person name="Fukuda K."/>
            <person name="Ohkuma M."/>
            <person name="Moriuchi R."/>
            <person name="Dohra H."/>
            <person name="Kimbara K."/>
            <person name="Shintani M."/>
        </authorList>
    </citation>
    <scope>NUCLEOTIDE SEQUENCE [LARGE SCALE GENOMIC DNA]</scope>
    <source>
        <strain evidence="2 3">Ys</strain>
    </source>
</reference>
<dbReference type="InterPro" id="IPR050397">
    <property type="entry name" value="Env_Response_Regulators"/>
</dbReference>
<dbReference type="InterPro" id="IPR014710">
    <property type="entry name" value="RmlC-like_jellyroll"/>
</dbReference>
<dbReference type="Pfam" id="PF00027">
    <property type="entry name" value="cNMP_binding"/>
    <property type="match status" value="1"/>
</dbReference>
<dbReference type="CDD" id="cd00038">
    <property type="entry name" value="CAP_ED"/>
    <property type="match status" value="1"/>
</dbReference>
<proteinExistence type="predicted"/>
<evidence type="ECO:0000313" key="2">
    <source>
        <dbReference type="EMBL" id="GCC51753.1"/>
    </source>
</evidence>
<dbReference type="OrthoDB" id="1933280at2"/>
<comment type="caution">
    <text evidence="2">The sequence shown here is derived from an EMBL/GenBank/DDBJ whole genome shotgun (WGS) entry which is preliminary data.</text>
</comment>
<dbReference type="PROSITE" id="PS50042">
    <property type="entry name" value="CNMP_BINDING_3"/>
    <property type="match status" value="1"/>
</dbReference>
<dbReference type="PANTHER" id="PTHR24567:SF76">
    <property type="entry name" value="CYCLIC NUCLEOTIDE-BINDING DOMAIN PROTEIN"/>
    <property type="match status" value="1"/>
</dbReference>
<dbReference type="InterPro" id="IPR000595">
    <property type="entry name" value="cNMP-bd_dom"/>
</dbReference>
<dbReference type="PANTHER" id="PTHR24567">
    <property type="entry name" value="CRP FAMILY TRANSCRIPTIONAL REGULATORY PROTEIN"/>
    <property type="match status" value="1"/>
</dbReference>
<accession>A0A401UA11</accession>
<dbReference type="EMBL" id="BHXQ01000003">
    <property type="protein sequence ID" value="GCC51753.1"/>
    <property type="molecule type" value="Genomic_DNA"/>
</dbReference>
<dbReference type="AlphaFoldDB" id="A0A401UA11"/>
<keyword evidence="3" id="KW-1185">Reference proteome</keyword>